<organism evidence="2 3">
    <name type="scientific">Vibrio mytili</name>
    <dbReference type="NCBI Taxonomy" id="50718"/>
    <lineage>
        <taxon>Bacteria</taxon>
        <taxon>Pseudomonadati</taxon>
        <taxon>Pseudomonadota</taxon>
        <taxon>Gammaproteobacteria</taxon>
        <taxon>Vibrionales</taxon>
        <taxon>Vibrionaceae</taxon>
        <taxon>Vibrio</taxon>
    </lineage>
</organism>
<proteinExistence type="predicted"/>
<feature type="domain" description="DUF6933" evidence="1">
    <location>
        <begin position="56"/>
        <end position="192"/>
    </location>
</feature>
<evidence type="ECO:0000259" key="1">
    <source>
        <dbReference type="Pfam" id="PF22016"/>
    </source>
</evidence>
<evidence type="ECO:0000313" key="2">
    <source>
        <dbReference type="EMBL" id="KIN09556.1"/>
    </source>
</evidence>
<dbReference type="Pfam" id="PF22016">
    <property type="entry name" value="DUF6933"/>
    <property type="match status" value="1"/>
</dbReference>
<reference evidence="2 3" key="1">
    <citation type="submission" date="2015-01" db="EMBL/GenBank/DDBJ databases">
        <title>Draft genome of Vibrio mytili type strain CAIM 528.</title>
        <authorList>
            <person name="Gonzalez-Castillo A."/>
            <person name="Gomez-Gil B."/>
            <person name="Enciso-Ibarra J."/>
        </authorList>
    </citation>
    <scope>NUCLEOTIDE SEQUENCE [LARGE SCALE GENOMIC DNA]</scope>
    <source>
        <strain evidence="2 3">CAIM 528</strain>
    </source>
</reference>
<evidence type="ECO:0000313" key="3">
    <source>
        <dbReference type="Proteomes" id="UP000031977"/>
    </source>
</evidence>
<gene>
    <name evidence="2" type="ORF">SU60_18750</name>
</gene>
<dbReference type="STRING" id="50718.SU60_18750"/>
<dbReference type="RefSeq" id="WP_041156861.1">
    <property type="nucleotide sequence ID" value="NZ_CBCRVP010000032.1"/>
</dbReference>
<keyword evidence="3" id="KW-1185">Reference proteome</keyword>
<dbReference type="Proteomes" id="UP000031977">
    <property type="component" value="Unassembled WGS sequence"/>
</dbReference>
<name>A0A0C3HN58_9VIBR</name>
<sequence>MLVFNCTKAAAEFFTVTRQGQKCSDLEPAPHKTISESIETPIFPNGVDADKNGQFQWQWVLHCVSIKRKKYLMAMDYQSRFCITVLACKKGDIYQFLNTFEPMLKACFHSLANQSGVDAVEIESCIDHYDRAVNDCAFHPRGDRSVQAHINDVLWHLERHCYEDGMLLEDVDLLGFNLFANQFPRKSKHRKTFFFSTEEFVKHWREWVFESVPLDMSRVINLSDYKKANKE</sequence>
<dbReference type="OrthoDB" id="6947307at2"/>
<dbReference type="EMBL" id="JXOK01000078">
    <property type="protein sequence ID" value="KIN09556.1"/>
    <property type="molecule type" value="Genomic_DNA"/>
</dbReference>
<protein>
    <recommendedName>
        <fullName evidence="1">DUF6933 domain-containing protein</fullName>
    </recommendedName>
</protein>
<dbReference type="AlphaFoldDB" id="A0A0C3HN58"/>
<dbReference type="InterPro" id="IPR053864">
    <property type="entry name" value="DUF6933"/>
</dbReference>
<accession>A0A0C3HN58</accession>
<comment type="caution">
    <text evidence="2">The sequence shown here is derived from an EMBL/GenBank/DDBJ whole genome shotgun (WGS) entry which is preliminary data.</text>
</comment>